<keyword evidence="4 8" id="KW-0812">Transmembrane</keyword>
<dbReference type="PROSITE" id="PS52016">
    <property type="entry name" value="TONB_DEPENDENT_REC_3"/>
    <property type="match status" value="1"/>
</dbReference>
<dbReference type="InterPro" id="IPR039426">
    <property type="entry name" value="TonB-dep_rcpt-like"/>
</dbReference>
<evidence type="ECO:0000256" key="7">
    <source>
        <dbReference type="ARBA" id="ARBA00023237"/>
    </source>
</evidence>
<dbReference type="InterPro" id="IPR000531">
    <property type="entry name" value="Beta-barrel_TonB"/>
</dbReference>
<dbReference type="AlphaFoldDB" id="A0AA51RAS9"/>
<organism evidence="13 14">
    <name type="scientific">Marivirga salinarum</name>
    <dbReference type="NCBI Taxonomy" id="3059078"/>
    <lineage>
        <taxon>Bacteria</taxon>
        <taxon>Pseudomonadati</taxon>
        <taxon>Bacteroidota</taxon>
        <taxon>Cytophagia</taxon>
        <taxon>Cytophagales</taxon>
        <taxon>Marivirgaceae</taxon>
        <taxon>Marivirga</taxon>
    </lineage>
</organism>
<evidence type="ECO:0000259" key="12">
    <source>
        <dbReference type="Pfam" id="PF07715"/>
    </source>
</evidence>
<keyword evidence="2 8" id="KW-0813">Transport</keyword>
<evidence type="ECO:0000256" key="1">
    <source>
        <dbReference type="ARBA" id="ARBA00004571"/>
    </source>
</evidence>
<keyword evidence="7 8" id="KW-0998">Cell outer membrane</keyword>
<reference evidence="13 14" key="1">
    <citation type="submission" date="2023-08" db="EMBL/GenBank/DDBJ databases">
        <title>Comparative genomics and taxonomic characterization of three novel marine species of genus Marivirga.</title>
        <authorList>
            <person name="Muhammad N."/>
            <person name="Kim S.-G."/>
        </authorList>
    </citation>
    <scope>NUCLEOTIDE SEQUENCE [LARGE SCALE GENOMIC DNA]</scope>
    <source>
        <strain evidence="13 14">BDSF4-3</strain>
    </source>
</reference>
<gene>
    <name evidence="13" type="ORF">QYS49_38375</name>
</gene>
<keyword evidence="3 8" id="KW-1134">Transmembrane beta strand</keyword>
<dbReference type="EMBL" id="CP129971">
    <property type="protein sequence ID" value="WMN11446.1"/>
    <property type="molecule type" value="Genomic_DNA"/>
</dbReference>
<dbReference type="FunFam" id="2.170.130.10:FF:000023">
    <property type="entry name" value="SusC/RagA family TonB-linked outer membrane protein"/>
    <property type="match status" value="1"/>
</dbReference>
<dbReference type="SUPFAM" id="SSF56935">
    <property type="entry name" value="Porins"/>
    <property type="match status" value="1"/>
</dbReference>
<dbReference type="RefSeq" id="WP_308348661.1">
    <property type="nucleotide sequence ID" value="NZ_CP129971.1"/>
</dbReference>
<protein>
    <submittedName>
        <fullName evidence="13">SusC/RagA family TonB-linked outer membrane protein</fullName>
    </submittedName>
</protein>
<evidence type="ECO:0000256" key="2">
    <source>
        <dbReference type="ARBA" id="ARBA00022448"/>
    </source>
</evidence>
<dbReference type="InterPro" id="IPR012910">
    <property type="entry name" value="Plug_dom"/>
</dbReference>
<keyword evidence="5 9" id="KW-0798">TonB box</keyword>
<feature type="domain" description="TonB-dependent receptor-like beta-barrel" evidence="11">
    <location>
        <begin position="453"/>
        <end position="1004"/>
    </location>
</feature>
<evidence type="ECO:0000256" key="4">
    <source>
        <dbReference type="ARBA" id="ARBA00022692"/>
    </source>
</evidence>
<dbReference type="Pfam" id="PF13715">
    <property type="entry name" value="CarbopepD_reg_2"/>
    <property type="match status" value="1"/>
</dbReference>
<keyword evidence="14" id="KW-1185">Reference proteome</keyword>
<evidence type="ECO:0000256" key="3">
    <source>
        <dbReference type="ARBA" id="ARBA00022452"/>
    </source>
</evidence>
<dbReference type="InterPro" id="IPR023996">
    <property type="entry name" value="TonB-dep_OMP_SusC/RagA"/>
</dbReference>
<comment type="similarity">
    <text evidence="8 9">Belongs to the TonB-dependent receptor family.</text>
</comment>
<dbReference type="SUPFAM" id="SSF49464">
    <property type="entry name" value="Carboxypeptidase regulatory domain-like"/>
    <property type="match status" value="1"/>
</dbReference>
<keyword evidence="10" id="KW-0732">Signal</keyword>
<evidence type="ECO:0000256" key="10">
    <source>
        <dbReference type="SAM" id="SignalP"/>
    </source>
</evidence>
<evidence type="ECO:0000256" key="9">
    <source>
        <dbReference type="RuleBase" id="RU003357"/>
    </source>
</evidence>
<feature type="signal peptide" evidence="10">
    <location>
        <begin position="1"/>
        <end position="19"/>
    </location>
</feature>
<dbReference type="Gene3D" id="2.170.130.10">
    <property type="entry name" value="TonB-dependent receptor, plug domain"/>
    <property type="match status" value="1"/>
</dbReference>
<dbReference type="NCBIfam" id="TIGR04056">
    <property type="entry name" value="OMP_RagA_SusC"/>
    <property type="match status" value="1"/>
</dbReference>
<evidence type="ECO:0000256" key="6">
    <source>
        <dbReference type="ARBA" id="ARBA00023136"/>
    </source>
</evidence>
<comment type="subcellular location">
    <subcellularLocation>
        <location evidence="1 8">Cell outer membrane</location>
        <topology evidence="1 8">Multi-pass membrane protein</topology>
    </subcellularLocation>
</comment>
<sequence length="1049" mass="113312">MKKILLTCFMLVFVLHAWAQDRTVSGTVTDAESGEGLPGVNVLLKGTSQGVNTDLDGNYKISVPSDGGTLVFTFIGMAKQQVAIGSRSVIDVQMEADVQQLSEVVVTAFGVEREEKAIGYATQTVSGDEITKTRETNVVNSLSGRISGVNVTSASGQPGSSSRIVLRGANSLTGNNQPLFVIDGIPIDNSTSGSANNTNNGPFGGVDHGNGAMDINPNDIASINVLKGANAAALYGSRASNGVILITTKTGKGTKGIGVSVSSNTTFSTPLRLPDFQNSYGQGASLYNFEYVDGSNGDGGIDESWGPALDQGYEFTQWNSYENGGAPLPWVSQPNNVRDMYDTGVDLQNSISVAGSNEGGSFRLSYTNLDSKGMIPNTDYSRNNIGLKAAQVLSDNLKADFGVNYVKAHSDNKSAGGYSAANPVQQTIWSGRNVDLQALRDYKNLPRASAGTGAGIVPINWNTRYQNNPFWALDNNLNGFDKDRVYGYARLTYDFTENLSLFVRSGIDSYNQQQSTQRAVGTNENPNGFFSTFGQVFSESNSDFLLNYNNDIATDFSVNASFGGNVRINNYSSLYGEATELQIPGVYNLSNVRSGITPVYQNYSEQKNVQSLYGSAQFGYLNAIFLDVTARNDWSSTLPLDNNSFFYPSASLSVVVSDLVDFGTDALSFLKVRGSWAQVGNDTDPYELQQTISFARDPFGTILEPTEGNRLLNPELKPEITTSTEFGLDARFFSGRANLQATYYNAVSTDQIVPVQITGSTGYTSRVANVGRVRNSGVELQLTADIIRNDDFQWSVFGNWSWIDNEVESLGGDLEALTLGGQWNVDVQARVGEPYGVLYGPAYLKDPEGNIVHDANGLPRIDETFQVLGNVTPDWTGGIGTSLTYKGITLSTLVDAKWGNDIYSMTTTWGRYAGVLEETLLGRETGLVGEGVIQVGEDSYIPNNIVATARNYNKRAYSNSVAEGSVFDGSFVKWRELSIGYTLPNSLLGDFPMRDISVNLIGRNLAILYTTIPHIDPETSFGTANGNQGLEFGQLPSARSMGFNVNFKF</sequence>
<dbReference type="NCBIfam" id="TIGR04057">
    <property type="entry name" value="SusC_RagA_signa"/>
    <property type="match status" value="1"/>
</dbReference>
<accession>A0AA51RAS9</accession>
<evidence type="ECO:0000256" key="8">
    <source>
        <dbReference type="PROSITE-ProRule" id="PRU01360"/>
    </source>
</evidence>
<dbReference type="GO" id="GO:0009279">
    <property type="term" value="C:cell outer membrane"/>
    <property type="evidence" value="ECO:0007669"/>
    <property type="project" value="UniProtKB-SubCell"/>
</dbReference>
<evidence type="ECO:0000313" key="13">
    <source>
        <dbReference type="EMBL" id="WMN11446.1"/>
    </source>
</evidence>
<dbReference type="KEGG" id="msaa:QYS49_38375"/>
<dbReference type="Pfam" id="PF00593">
    <property type="entry name" value="TonB_dep_Rec_b-barrel"/>
    <property type="match status" value="1"/>
</dbReference>
<dbReference type="InterPro" id="IPR037066">
    <property type="entry name" value="Plug_dom_sf"/>
</dbReference>
<proteinExistence type="inferred from homology"/>
<evidence type="ECO:0000256" key="5">
    <source>
        <dbReference type="ARBA" id="ARBA00023077"/>
    </source>
</evidence>
<dbReference type="InterPro" id="IPR023997">
    <property type="entry name" value="TonB-dep_OMP_SusC/RagA_CS"/>
</dbReference>
<dbReference type="Proteomes" id="UP001230496">
    <property type="component" value="Chromosome"/>
</dbReference>
<feature type="domain" description="TonB-dependent receptor plug" evidence="12">
    <location>
        <begin position="118"/>
        <end position="243"/>
    </location>
</feature>
<dbReference type="InterPro" id="IPR036942">
    <property type="entry name" value="Beta-barrel_TonB_sf"/>
</dbReference>
<dbReference type="Gene3D" id="2.60.40.1120">
    <property type="entry name" value="Carboxypeptidase-like, regulatory domain"/>
    <property type="match status" value="1"/>
</dbReference>
<dbReference type="Pfam" id="PF07715">
    <property type="entry name" value="Plug"/>
    <property type="match status" value="1"/>
</dbReference>
<feature type="chain" id="PRO_5041328834" evidence="10">
    <location>
        <begin position="20"/>
        <end position="1049"/>
    </location>
</feature>
<evidence type="ECO:0000259" key="11">
    <source>
        <dbReference type="Pfam" id="PF00593"/>
    </source>
</evidence>
<name>A0AA51RAS9_9BACT</name>
<keyword evidence="6 8" id="KW-0472">Membrane</keyword>
<dbReference type="Gene3D" id="2.40.170.20">
    <property type="entry name" value="TonB-dependent receptor, beta-barrel domain"/>
    <property type="match status" value="1"/>
</dbReference>
<evidence type="ECO:0000313" key="14">
    <source>
        <dbReference type="Proteomes" id="UP001230496"/>
    </source>
</evidence>
<dbReference type="InterPro" id="IPR008969">
    <property type="entry name" value="CarboxyPept-like_regulatory"/>
</dbReference>